<evidence type="ECO:0000313" key="6">
    <source>
        <dbReference type="EMBL" id="MCI2282628.1"/>
    </source>
</evidence>
<dbReference type="InterPro" id="IPR014030">
    <property type="entry name" value="Ketoacyl_synth_N"/>
</dbReference>
<dbReference type="PANTHER" id="PTHR11712:SF320">
    <property type="entry name" value="BETA-KETOACYL SYNTHASE"/>
    <property type="match status" value="1"/>
</dbReference>
<dbReference type="SMART" id="SM00825">
    <property type="entry name" value="PKS_KS"/>
    <property type="match status" value="1"/>
</dbReference>
<evidence type="ECO:0000259" key="5">
    <source>
        <dbReference type="PROSITE" id="PS52004"/>
    </source>
</evidence>
<keyword evidence="3 4" id="KW-0808">Transferase</keyword>
<dbReference type="InterPro" id="IPR018201">
    <property type="entry name" value="Ketoacyl_synth_AS"/>
</dbReference>
<evidence type="ECO:0000256" key="1">
    <source>
        <dbReference type="ARBA" id="ARBA00005194"/>
    </source>
</evidence>
<dbReference type="Proteomes" id="UP001139646">
    <property type="component" value="Unassembled WGS sequence"/>
</dbReference>
<dbReference type="PANTHER" id="PTHR11712">
    <property type="entry name" value="POLYKETIDE SYNTHASE-RELATED"/>
    <property type="match status" value="1"/>
</dbReference>
<dbReference type="InterPro" id="IPR014031">
    <property type="entry name" value="Ketoacyl_synth_C"/>
</dbReference>
<dbReference type="InterPro" id="IPR000794">
    <property type="entry name" value="Beta-ketoacyl_synthase"/>
</dbReference>
<organism evidence="6 7">
    <name type="scientific">Colwellia maritima</name>
    <dbReference type="NCBI Taxonomy" id="2912588"/>
    <lineage>
        <taxon>Bacteria</taxon>
        <taxon>Pseudomonadati</taxon>
        <taxon>Pseudomonadota</taxon>
        <taxon>Gammaproteobacteria</taxon>
        <taxon>Alteromonadales</taxon>
        <taxon>Colwelliaceae</taxon>
        <taxon>Colwellia</taxon>
    </lineage>
</organism>
<evidence type="ECO:0000256" key="2">
    <source>
        <dbReference type="ARBA" id="ARBA00008467"/>
    </source>
</evidence>
<dbReference type="SUPFAM" id="SSF53901">
    <property type="entry name" value="Thiolase-like"/>
    <property type="match status" value="2"/>
</dbReference>
<gene>
    <name evidence="6" type="ORF">L3081_03430</name>
</gene>
<dbReference type="EMBL" id="JAKKSL010000001">
    <property type="protein sequence ID" value="MCI2282628.1"/>
    <property type="molecule type" value="Genomic_DNA"/>
</dbReference>
<reference evidence="6" key="1">
    <citation type="submission" date="2022-01" db="EMBL/GenBank/DDBJ databases">
        <title>Colwellia maritima, isolated from seawater.</title>
        <authorList>
            <person name="Kristyanto S."/>
            <person name="Jung J."/>
            <person name="Jeon C.O."/>
        </authorList>
    </citation>
    <scope>NUCLEOTIDE SEQUENCE</scope>
    <source>
        <strain evidence="6">MSW7</strain>
    </source>
</reference>
<dbReference type="PROSITE" id="PS00606">
    <property type="entry name" value="KS3_1"/>
    <property type="match status" value="1"/>
</dbReference>
<dbReference type="Pfam" id="PF02801">
    <property type="entry name" value="Ketoacyl-synt_C"/>
    <property type="match status" value="1"/>
</dbReference>
<comment type="pathway">
    <text evidence="1">Lipid metabolism; fatty acid biosynthesis.</text>
</comment>
<dbReference type="InterPro" id="IPR016039">
    <property type="entry name" value="Thiolase-like"/>
</dbReference>
<proteinExistence type="inferred from homology"/>
<dbReference type="Gene3D" id="3.40.47.10">
    <property type="match status" value="1"/>
</dbReference>
<evidence type="ECO:0000256" key="3">
    <source>
        <dbReference type="ARBA" id="ARBA00022679"/>
    </source>
</evidence>
<accession>A0ABS9WXC0</accession>
<comment type="caution">
    <text evidence="6">The sequence shown here is derived from an EMBL/GenBank/DDBJ whole genome shotgun (WGS) entry which is preliminary data.</text>
</comment>
<dbReference type="RefSeq" id="WP_242283498.1">
    <property type="nucleotide sequence ID" value="NZ_JAKKSL010000001.1"/>
</dbReference>
<keyword evidence="7" id="KW-1185">Reference proteome</keyword>
<evidence type="ECO:0000313" key="7">
    <source>
        <dbReference type="Proteomes" id="UP001139646"/>
    </source>
</evidence>
<name>A0ABS9WXC0_9GAMM</name>
<dbReference type="InterPro" id="IPR020841">
    <property type="entry name" value="PKS_Beta-ketoAc_synthase_dom"/>
</dbReference>
<protein>
    <submittedName>
        <fullName evidence="6">Beta-ketoacyl-[acyl-carrier-protein] synthase family protein</fullName>
    </submittedName>
</protein>
<evidence type="ECO:0000256" key="4">
    <source>
        <dbReference type="RuleBase" id="RU003694"/>
    </source>
</evidence>
<dbReference type="NCBIfam" id="NF006618">
    <property type="entry name" value="PRK09185.1"/>
    <property type="match status" value="1"/>
</dbReference>
<dbReference type="PROSITE" id="PS52004">
    <property type="entry name" value="KS3_2"/>
    <property type="match status" value="1"/>
</dbReference>
<feature type="domain" description="Ketosynthase family 3 (KS3)" evidence="5">
    <location>
        <begin position="1"/>
        <end position="396"/>
    </location>
</feature>
<sequence>MNKTNSLDIYLSDFALVNPLGSNLKDIKQNMLLGKRSGLIKNTSLPNDEALFVGAVVDKLPILTDKAKHFNTRNNQLAKLALQSLEEEVRDLKTTLSSDRIGVIVGTSTSGIYEGENAVKGELETGHFPDDYDYRMQEMFNLAEFIADDLGIEGPAFTISTACSSSAKAFVTAKELIHSGVIDAAIVGGVDALCGMTVNGFAALDSTSSGICQPSSINRDGINLGEAAALCVLRKDKGSIKLLGCGESSDAHHMSAPHPEGEGAIMAMRKAVESAGIQPDDVDYINLHGTATPKNDAMEAIAVKALFGSDTPCSSVKGMIGHTLGAAGATEIGLCWLMMQDNNLHFIPHCWDDAKDPSLAEIALTQIGQQSTKPFKYCLSNSFAFGGNNVSIIIGA</sequence>
<dbReference type="CDD" id="cd00834">
    <property type="entry name" value="KAS_I_II"/>
    <property type="match status" value="1"/>
</dbReference>
<dbReference type="Pfam" id="PF00109">
    <property type="entry name" value="ketoacyl-synt"/>
    <property type="match status" value="1"/>
</dbReference>
<comment type="similarity">
    <text evidence="2 4">Belongs to the thiolase-like superfamily. Beta-ketoacyl-ACP synthases family.</text>
</comment>